<dbReference type="CDD" id="cd00077">
    <property type="entry name" value="HDc"/>
    <property type="match status" value="1"/>
</dbReference>
<dbReference type="GO" id="GO:0004114">
    <property type="term" value="F:3',5'-cyclic-nucleotide phosphodiesterase activity"/>
    <property type="evidence" value="ECO:0007669"/>
    <property type="project" value="InterPro"/>
</dbReference>
<dbReference type="Proteomes" id="UP000198323">
    <property type="component" value="Unassembled WGS sequence"/>
</dbReference>
<dbReference type="EMBL" id="MCFN01000304">
    <property type="protein sequence ID" value="OXB60916.1"/>
    <property type="molecule type" value="Genomic_DNA"/>
</dbReference>
<dbReference type="SUPFAM" id="SSF109604">
    <property type="entry name" value="HD-domain/PDEase-like"/>
    <property type="match status" value="1"/>
</dbReference>
<evidence type="ECO:0000256" key="1">
    <source>
        <dbReference type="ARBA" id="ARBA00022535"/>
    </source>
</evidence>
<keyword evidence="10" id="KW-1185">Reference proteome</keyword>
<name>A0A226N000_CALSU</name>
<dbReference type="InterPro" id="IPR036971">
    <property type="entry name" value="PDEase_catalytic_dom_sf"/>
</dbReference>
<dbReference type="PANTHER" id="PTHR11347">
    <property type="entry name" value="CYCLIC NUCLEOTIDE PHOSPHODIESTERASE"/>
    <property type="match status" value="1"/>
</dbReference>
<dbReference type="Pfam" id="PF01590">
    <property type="entry name" value="GAF"/>
    <property type="match status" value="1"/>
</dbReference>
<feature type="binding site" evidence="5">
    <location>
        <position position="594"/>
    </location>
    <ligand>
        <name>AMP</name>
        <dbReference type="ChEBI" id="CHEBI:456215"/>
    </ligand>
</feature>
<evidence type="ECO:0000256" key="4">
    <source>
        <dbReference type="PIRSR" id="PIRSR623088-1"/>
    </source>
</evidence>
<dbReference type="InterPro" id="IPR003607">
    <property type="entry name" value="HD/PDEase_dom"/>
</dbReference>
<dbReference type="AlphaFoldDB" id="A0A226N000"/>
<dbReference type="PRINTS" id="PR00387">
    <property type="entry name" value="PDIESTERASE1"/>
</dbReference>
<feature type="binding site" evidence="5">
    <location>
        <position position="432"/>
    </location>
    <ligand>
        <name>AMP</name>
        <dbReference type="ChEBI" id="CHEBI:456215"/>
    </ligand>
</feature>
<dbReference type="FunFam" id="3.30.450.40:FF:000005">
    <property type="entry name" value="Phosphodiesterase"/>
    <property type="match status" value="1"/>
</dbReference>
<evidence type="ECO:0000313" key="10">
    <source>
        <dbReference type="Proteomes" id="UP000198323"/>
    </source>
</evidence>
<comment type="cofactor">
    <cofactor evidence="7">
        <name>a divalent metal cation</name>
        <dbReference type="ChEBI" id="CHEBI:60240"/>
    </cofactor>
    <text evidence="7">Binds 2 divalent metal cations per subunit. Site 1 may preferentially bind zinc ions, while site 2 has a preference for magnesium and/or manganese ions.</text>
</comment>
<keyword evidence="2 6" id="KW-0479">Metal-binding</keyword>
<evidence type="ECO:0000259" key="8">
    <source>
        <dbReference type="PROSITE" id="PS51845"/>
    </source>
</evidence>
<dbReference type="PROSITE" id="PS51845">
    <property type="entry name" value="PDEASE_I_2"/>
    <property type="match status" value="1"/>
</dbReference>
<organism evidence="9 10">
    <name type="scientific">Callipepla squamata</name>
    <name type="common">Scaled quail</name>
    <dbReference type="NCBI Taxonomy" id="9009"/>
    <lineage>
        <taxon>Eukaryota</taxon>
        <taxon>Metazoa</taxon>
        <taxon>Chordata</taxon>
        <taxon>Craniata</taxon>
        <taxon>Vertebrata</taxon>
        <taxon>Euteleostomi</taxon>
        <taxon>Archelosauria</taxon>
        <taxon>Archosauria</taxon>
        <taxon>Dinosauria</taxon>
        <taxon>Saurischia</taxon>
        <taxon>Theropoda</taxon>
        <taxon>Coelurosauria</taxon>
        <taxon>Aves</taxon>
        <taxon>Neognathae</taxon>
        <taxon>Galloanserae</taxon>
        <taxon>Galliformes</taxon>
        <taxon>Odontophoridae</taxon>
        <taxon>Callipepla</taxon>
    </lineage>
</organism>
<dbReference type="SMART" id="SM00471">
    <property type="entry name" value="HDc"/>
    <property type="match status" value="1"/>
</dbReference>
<proteinExistence type="inferred from homology"/>
<dbReference type="STRING" id="9009.A0A226N000"/>
<evidence type="ECO:0000256" key="7">
    <source>
        <dbReference type="RuleBase" id="RU363067"/>
    </source>
</evidence>
<feature type="binding site" evidence="6">
    <location>
        <position position="431"/>
    </location>
    <ligand>
        <name>Zn(2+)</name>
        <dbReference type="ChEBI" id="CHEBI:29105"/>
        <label>1</label>
    </ligand>
</feature>
<evidence type="ECO:0000313" key="9">
    <source>
        <dbReference type="EMBL" id="OXB60916.1"/>
    </source>
</evidence>
<evidence type="ECO:0000256" key="6">
    <source>
        <dbReference type="PIRSR" id="PIRSR623088-3"/>
    </source>
</evidence>
<dbReference type="Gene3D" id="3.30.450.40">
    <property type="match status" value="2"/>
</dbReference>
<gene>
    <name evidence="9" type="ORF">ASZ78_011696</name>
</gene>
<dbReference type="InterPro" id="IPR003018">
    <property type="entry name" value="GAF"/>
</dbReference>
<evidence type="ECO:0000256" key="2">
    <source>
        <dbReference type="ARBA" id="ARBA00022723"/>
    </source>
</evidence>
<dbReference type="Pfam" id="PF00233">
    <property type="entry name" value="PDEase_I"/>
    <property type="match status" value="1"/>
</dbReference>
<dbReference type="InterPro" id="IPR029016">
    <property type="entry name" value="GAF-like_dom_sf"/>
</dbReference>
<dbReference type="Gene3D" id="1.10.1300.10">
    <property type="entry name" value="3'5'-cyclic nucleotide phosphodiesterase, catalytic domain"/>
    <property type="match status" value="1"/>
</dbReference>
<dbReference type="FunFam" id="1.10.1300.10:FF:000007">
    <property type="entry name" value="Phosphodiesterase 10A"/>
    <property type="match status" value="1"/>
</dbReference>
<feature type="active site" description="Proton donor" evidence="4">
    <location>
        <position position="393"/>
    </location>
</feature>
<feature type="binding site" evidence="6">
    <location>
        <position position="432"/>
    </location>
    <ligand>
        <name>Zn(2+)</name>
        <dbReference type="ChEBI" id="CHEBI:29105"/>
        <label>1</label>
    </ligand>
</feature>
<comment type="caution">
    <text evidence="9">The sequence shown here is derived from an EMBL/GenBank/DDBJ whole genome shotgun (WGS) entry which is preliminary data.</text>
</comment>
<feature type="binding site" evidence="5">
    <location>
        <position position="542"/>
    </location>
    <ligand>
        <name>AMP</name>
        <dbReference type="ChEBI" id="CHEBI:456215"/>
    </ligand>
</feature>
<dbReference type="InterPro" id="IPR023088">
    <property type="entry name" value="PDEase"/>
</dbReference>
<protein>
    <recommendedName>
        <fullName evidence="7">Phosphodiesterase</fullName>
        <ecNumber evidence="7">3.1.4.-</ecNumber>
    </recommendedName>
</protein>
<feature type="non-terminal residue" evidence="9">
    <location>
        <position position="1"/>
    </location>
</feature>
<keyword evidence="1" id="KW-0140">cGMP</keyword>
<dbReference type="GO" id="GO:0046872">
    <property type="term" value="F:metal ion binding"/>
    <property type="evidence" value="ECO:0007669"/>
    <property type="project" value="UniProtKB-KW"/>
</dbReference>
<dbReference type="PROSITE" id="PS00126">
    <property type="entry name" value="PDEASE_I_1"/>
    <property type="match status" value="1"/>
</dbReference>
<comment type="similarity">
    <text evidence="7">Belongs to the cyclic nucleotide phosphodiesterase family.</text>
</comment>
<dbReference type="InterPro" id="IPR002073">
    <property type="entry name" value="PDEase_catalytic_dom"/>
</dbReference>
<feature type="binding site" evidence="6">
    <location>
        <position position="542"/>
    </location>
    <ligand>
        <name>Zn(2+)</name>
        <dbReference type="ChEBI" id="CHEBI:29105"/>
        <label>1</label>
    </ligand>
</feature>
<keyword evidence="3 7" id="KW-0378">Hydrolase</keyword>
<dbReference type="InterPro" id="IPR023174">
    <property type="entry name" value="PDEase_CS"/>
</dbReference>
<dbReference type="EC" id="3.1.4.-" evidence="7"/>
<dbReference type="SUPFAM" id="SSF55781">
    <property type="entry name" value="GAF domain-like"/>
    <property type="match status" value="2"/>
</dbReference>
<reference evidence="9 10" key="1">
    <citation type="submission" date="2016-07" db="EMBL/GenBank/DDBJ databases">
        <title>Disparate Historic Effective Population Sizes Predicted by Modern Levels of Genome Diversity for the Scaled Quail (Callipepla squamata) and the Northern Bobwhite (Colinus virginianus): Inferences from First and Second Generation Draft Genome Assemblies for Sympatric New World Quail.</title>
        <authorList>
            <person name="Oldeschulte D.L."/>
            <person name="Halley Y.A."/>
            <person name="Bhattarai E.K."/>
            <person name="Brashear W.A."/>
            <person name="Hill J."/>
            <person name="Metz R.P."/>
            <person name="Johnson C.D."/>
            <person name="Rollins D."/>
            <person name="Peterson M.J."/>
            <person name="Bickhart D.M."/>
            <person name="Decker J.E."/>
            <person name="Seabury C.M."/>
        </authorList>
    </citation>
    <scope>NUCLEOTIDE SEQUENCE [LARGE SCALE GENOMIC DNA]</scope>
    <source>
        <strain evidence="9 10">Texas</strain>
        <tissue evidence="9">Leg muscle</tissue>
    </source>
</reference>
<dbReference type="SMART" id="SM00065">
    <property type="entry name" value="GAF"/>
    <property type="match status" value="1"/>
</dbReference>
<evidence type="ECO:0000256" key="3">
    <source>
        <dbReference type="ARBA" id="ARBA00022801"/>
    </source>
</evidence>
<feature type="binding site" evidence="6">
    <location>
        <position position="432"/>
    </location>
    <ligand>
        <name>Zn(2+)</name>
        <dbReference type="ChEBI" id="CHEBI:29105"/>
        <label>2</label>
    </ligand>
</feature>
<dbReference type="GO" id="GO:0007165">
    <property type="term" value="P:signal transduction"/>
    <property type="evidence" value="ECO:0007669"/>
    <property type="project" value="InterPro"/>
</dbReference>
<dbReference type="OrthoDB" id="546632at2759"/>
<accession>A0A226N000</accession>
<evidence type="ECO:0000256" key="5">
    <source>
        <dbReference type="PIRSR" id="PIRSR623088-2"/>
    </source>
</evidence>
<feature type="domain" description="PDEase" evidence="8">
    <location>
        <begin position="320"/>
        <end position="637"/>
    </location>
</feature>
<feature type="binding site" evidence="5">
    <location>
        <begin position="393"/>
        <end position="397"/>
    </location>
    <ligand>
        <name>AMP</name>
        <dbReference type="ChEBI" id="CHEBI:456215"/>
    </ligand>
</feature>
<sequence length="662" mass="75275">ESTPKEVSRDTNMQGVVYELNSYIEQRLDTGGDNQLLLYELSSIIKIATKADGFALYFLGECNNDERFPKGTGLESGTRIQSVLCLPIVTAIGDLIGILELYRHWGKEAFHLSHQEVATANLAWASVAIHQVQEEITYFDNIVAIDSLLEHIMIYAKNLVNADRCALFQVDHKNKELYSDLFDIGEENDGKPVFKKTKEIRFSIEKGIAGQVARTGEVLNIPDAYADPRFNREVDLYTGYTTRNILCMPIVSRGSVIGVVQMVNKISGSAFSKTDENNFKMFAVFCALALHCANMYHRIRHSECIYRVTMEKLSYHSVCTAEEWQNLMHCTLPPHIYKEIELYHFDISPYEDVWPAIFVYMVHQSCGTACFELEKLCRFTMSVKKNYRRVPYHNWKHAVTVAHCMYAILQNNQGLFTDLERKGLLVACLCHDLDHRGYSNSYLQKFDHPLAALYSTSTMEQHHFSQTVSILQLEGHNVFSNLSSSEYEQVLEIIRKAIIATDLALYFGNRKQLEELHQAGTLNLKNQAHRDRVIGLMMTACDLCSVTKLWPVTRLTANDIYAEFWAEGDEMKKTGIQPIPMMDRDKKDEVPQGQIGFYNAVAIPCYTTLAQIFPPTGPLLRACRDNLNQWEKVTRGEEASIWITSQSIAPGTSDSLPVKTDD</sequence>
<feature type="binding site" evidence="6">
    <location>
        <position position="397"/>
    </location>
    <ligand>
        <name>Zn(2+)</name>
        <dbReference type="ChEBI" id="CHEBI:29105"/>
        <label>1</label>
    </ligand>
</feature>